<keyword evidence="3" id="KW-1185">Reference proteome</keyword>
<sequence length="248" mass="29041">MKNDLRFRSDPDREAFWLIEYGHWPASSFWKPFAYSSYNIELPIPTSTLTKNSIIHEGKKLFNHLPLHIKQIETERKFRKSVKKFLLEKRVIISPNSIRKRFLIIKKCPCNSSFRYRYSPAADALINQKCSVNLKKGDSIPKKHQHDIPNEQTNSGVAGQNGRAVARRYRTLPVRRMHKKLEEYFSDDIMILRQKDRANIIVTGKTVVKIICDYQRQKCSEDTDAEEFRIVEATAKLIKNSIKLMRTS</sequence>
<dbReference type="Proteomes" id="UP001153737">
    <property type="component" value="Chromosome 16"/>
</dbReference>
<dbReference type="AlphaFoldDB" id="A0A9N9SCD6"/>
<reference evidence="2" key="2">
    <citation type="submission" date="2022-10" db="EMBL/GenBank/DDBJ databases">
        <authorList>
            <consortium name="ENA_rothamsted_submissions"/>
            <consortium name="culmorum"/>
            <person name="King R."/>
        </authorList>
    </citation>
    <scope>NUCLEOTIDE SEQUENCE</scope>
</reference>
<accession>A0A9N9SCD6</accession>
<proteinExistence type="predicted"/>
<name>A0A9N9SCD6_PHACE</name>
<evidence type="ECO:0000256" key="1">
    <source>
        <dbReference type="SAM" id="MobiDB-lite"/>
    </source>
</evidence>
<protein>
    <submittedName>
        <fullName evidence="2">Uncharacterized protein</fullName>
    </submittedName>
</protein>
<dbReference type="EMBL" id="OU896722">
    <property type="protein sequence ID" value="CAG9817700.1"/>
    <property type="molecule type" value="Genomic_DNA"/>
</dbReference>
<reference evidence="2" key="1">
    <citation type="submission" date="2022-01" db="EMBL/GenBank/DDBJ databases">
        <authorList>
            <person name="King R."/>
        </authorList>
    </citation>
    <scope>NUCLEOTIDE SEQUENCE</scope>
</reference>
<feature type="region of interest" description="Disordered" evidence="1">
    <location>
        <begin position="138"/>
        <end position="162"/>
    </location>
</feature>
<evidence type="ECO:0000313" key="3">
    <source>
        <dbReference type="Proteomes" id="UP001153737"/>
    </source>
</evidence>
<gene>
    <name evidence="2" type="ORF">PHAECO_LOCUS5257</name>
</gene>
<evidence type="ECO:0000313" key="2">
    <source>
        <dbReference type="EMBL" id="CAG9817700.1"/>
    </source>
</evidence>
<organism evidence="2 3">
    <name type="scientific">Phaedon cochleariae</name>
    <name type="common">Mustard beetle</name>
    <dbReference type="NCBI Taxonomy" id="80249"/>
    <lineage>
        <taxon>Eukaryota</taxon>
        <taxon>Metazoa</taxon>
        <taxon>Ecdysozoa</taxon>
        <taxon>Arthropoda</taxon>
        <taxon>Hexapoda</taxon>
        <taxon>Insecta</taxon>
        <taxon>Pterygota</taxon>
        <taxon>Neoptera</taxon>
        <taxon>Endopterygota</taxon>
        <taxon>Coleoptera</taxon>
        <taxon>Polyphaga</taxon>
        <taxon>Cucujiformia</taxon>
        <taxon>Chrysomeloidea</taxon>
        <taxon>Chrysomelidae</taxon>
        <taxon>Chrysomelinae</taxon>
        <taxon>Chrysomelini</taxon>
        <taxon>Phaedon</taxon>
    </lineage>
</organism>
<feature type="compositionally biased region" description="Basic and acidic residues" evidence="1">
    <location>
        <begin position="138"/>
        <end position="149"/>
    </location>
</feature>